<dbReference type="InterPro" id="IPR029058">
    <property type="entry name" value="AB_hydrolase_fold"/>
</dbReference>
<dbReference type="InterPro" id="IPR050300">
    <property type="entry name" value="GDXG_lipolytic_enzyme"/>
</dbReference>
<dbReference type="AlphaFoldDB" id="A0A086T4C9"/>
<proteinExistence type="predicted"/>
<dbReference type="SUPFAM" id="SSF53474">
    <property type="entry name" value="alpha/beta-Hydrolases"/>
    <property type="match status" value="1"/>
</dbReference>
<reference evidence="4" key="1">
    <citation type="journal article" date="2014" name="Genome Announc.">
        <title>Genome sequence and annotation of Acremonium chrysogenum, producer of the beta-lactam antibiotic cephalosporin C.</title>
        <authorList>
            <person name="Terfehr D."/>
            <person name="Dahlmann T.A."/>
            <person name="Specht T."/>
            <person name="Zadra I."/>
            <person name="Kuernsteiner H."/>
            <person name="Kueck U."/>
        </authorList>
    </citation>
    <scope>NUCLEOTIDE SEQUENCE [LARGE SCALE GENOMIC DNA]</scope>
    <source>
        <strain evidence="4">ATCC 11550 / CBS 779.69 / DSM 880 / IAM 14645 / JCM 23072 / IMI 49137</strain>
    </source>
</reference>
<keyword evidence="2" id="KW-0472">Membrane</keyword>
<feature type="transmembrane region" description="Helical" evidence="2">
    <location>
        <begin position="20"/>
        <end position="41"/>
    </location>
</feature>
<comment type="caution">
    <text evidence="3">The sequence shown here is derived from an EMBL/GenBank/DDBJ whole genome shotgun (WGS) entry which is preliminary data.</text>
</comment>
<dbReference type="PANTHER" id="PTHR48081:SF31">
    <property type="entry name" value="STERYL ACETYL HYDROLASE MUG81-RELATED"/>
    <property type="match status" value="1"/>
</dbReference>
<dbReference type="Proteomes" id="UP000029964">
    <property type="component" value="Unassembled WGS sequence"/>
</dbReference>
<dbReference type="GO" id="GO:0016787">
    <property type="term" value="F:hydrolase activity"/>
    <property type="evidence" value="ECO:0007669"/>
    <property type="project" value="UniProtKB-KW"/>
</dbReference>
<protein>
    <submittedName>
        <fullName evidence="3">Putative steryl acetyl hydrolase-like protein</fullName>
    </submittedName>
</protein>
<evidence type="ECO:0000313" key="4">
    <source>
        <dbReference type="Proteomes" id="UP000029964"/>
    </source>
</evidence>
<dbReference type="PANTHER" id="PTHR48081">
    <property type="entry name" value="AB HYDROLASE SUPERFAMILY PROTEIN C4A8.06C"/>
    <property type="match status" value="1"/>
</dbReference>
<organism evidence="3 4">
    <name type="scientific">Hapsidospora chrysogenum (strain ATCC 11550 / CBS 779.69 / DSM 880 / IAM 14645 / JCM 23072 / IMI 49137)</name>
    <name type="common">Acremonium chrysogenum</name>
    <dbReference type="NCBI Taxonomy" id="857340"/>
    <lineage>
        <taxon>Eukaryota</taxon>
        <taxon>Fungi</taxon>
        <taxon>Dikarya</taxon>
        <taxon>Ascomycota</taxon>
        <taxon>Pezizomycotina</taxon>
        <taxon>Sordariomycetes</taxon>
        <taxon>Hypocreomycetidae</taxon>
        <taxon>Hypocreales</taxon>
        <taxon>Bionectriaceae</taxon>
        <taxon>Hapsidospora</taxon>
    </lineage>
</organism>
<evidence type="ECO:0000313" key="3">
    <source>
        <dbReference type="EMBL" id="KFH44211.1"/>
    </source>
</evidence>
<gene>
    <name evidence="3" type="ORF">ACRE_050140</name>
</gene>
<dbReference type="HOGENOM" id="CLU_042179_3_1_1"/>
<evidence type="ECO:0000256" key="2">
    <source>
        <dbReference type="SAM" id="Phobius"/>
    </source>
</evidence>
<dbReference type="EMBL" id="JPKY01000052">
    <property type="protein sequence ID" value="KFH44211.1"/>
    <property type="molecule type" value="Genomic_DNA"/>
</dbReference>
<name>A0A086T4C9_HAPC1</name>
<dbReference type="Pfam" id="PF10340">
    <property type="entry name" value="Say1_Mug180"/>
    <property type="match status" value="1"/>
</dbReference>
<keyword evidence="4" id="KW-1185">Reference proteome</keyword>
<accession>A0A086T4C9</accession>
<keyword evidence="1 3" id="KW-0378">Hydrolase</keyword>
<sequence length="367" mass="40874">MAKDAPSSVEREYAFSLGLWGWVTTLWRAISITFGLLYKAVRATLGGPKKGFALYDYIAYEGMRDYQTGLNAVEVQNLLPSTRWTFVRFAKGHGIPHTEIHLRDGTTVIRLGGDSKERVLVHFHGGGYMAPALSEHARFACGFASSVPDNTSIYVLQYALASENGNHYPRQLQQAVTVMEYLLQSEKISPSAITLIGDSAGAHLALGLLLHLTHPNPKVSALEMEGRFSGAALISPWVMNATSARESMTANKDKDLLSAEALDYWTKNLMGDAAPDYWNSPLTVPEKWWTELPVEDILATYGDDELLRDAASELCNAIQKGHAKAITRRFSTELHAHMLMNRFLRINKPCESEQVFRDWLDGRLEAE</sequence>
<dbReference type="Gene3D" id="3.40.50.1820">
    <property type="entry name" value="alpha/beta hydrolase"/>
    <property type="match status" value="1"/>
</dbReference>
<keyword evidence="2" id="KW-0812">Transmembrane</keyword>
<dbReference type="InterPro" id="IPR019436">
    <property type="entry name" value="Say1-like"/>
</dbReference>
<dbReference type="STRING" id="857340.A0A086T4C9"/>
<evidence type="ECO:0000256" key="1">
    <source>
        <dbReference type="ARBA" id="ARBA00022801"/>
    </source>
</evidence>
<dbReference type="OrthoDB" id="2152029at2759"/>
<keyword evidence="2" id="KW-1133">Transmembrane helix</keyword>